<keyword evidence="2" id="KW-1185">Reference proteome</keyword>
<reference evidence="1 2" key="1">
    <citation type="submission" date="2022-03" db="EMBL/GenBank/DDBJ databases">
        <title>Complete genome analysis of Roseomonas KG 17.1 : a prolific producer of plant growth promoters.</title>
        <authorList>
            <person name="Saadouli I."/>
            <person name="Najjari A."/>
            <person name="Mosbah A."/>
            <person name="Ouzari H.I."/>
        </authorList>
    </citation>
    <scope>NUCLEOTIDE SEQUENCE [LARGE SCALE GENOMIC DNA]</scope>
    <source>
        <strain evidence="1 2">KG17-1</strain>
    </source>
</reference>
<dbReference type="Proteomes" id="UP001201985">
    <property type="component" value="Unassembled WGS sequence"/>
</dbReference>
<protein>
    <submittedName>
        <fullName evidence="1">Uncharacterized protein</fullName>
    </submittedName>
</protein>
<accession>A0ABS9W657</accession>
<proteinExistence type="predicted"/>
<dbReference type="EMBL" id="JALBUU010000004">
    <property type="protein sequence ID" value="MCI0754776.1"/>
    <property type="molecule type" value="Genomic_DNA"/>
</dbReference>
<sequence length="70" mass="7614">MKKVFPSSMGNSHIPLFSKLFSNSIQKPSYPNSQAQDIISPIFASGIKSKKSLNVSQTLIGFWRAAGIEG</sequence>
<dbReference type="RefSeq" id="WP_241793060.1">
    <property type="nucleotide sequence ID" value="NZ_JALBUU010000004.1"/>
</dbReference>
<name>A0ABS9W657_9PROT</name>
<organism evidence="1 2">
    <name type="scientific">Teichococcus vastitatis</name>
    <dbReference type="NCBI Taxonomy" id="2307076"/>
    <lineage>
        <taxon>Bacteria</taxon>
        <taxon>Pseudomonadati</taxon>
        <taxon>Pseudomonadota</taxon>
        <taxon>Alphaproteobacteria</taxon>
        <taxon>Acetobacterales</taxon>
        <taxon>Roseomonadaceae</taxon>
        <taxon>Roseomonas</taxon>
    </lineage>
</organism>
<evidence type="ECO:0000313" key="1">
    <source>
        <dbReference type="EMBL" id="MCI0754776.1"/>
    </source>
</evidence>
<comment type="caution">
    <text evidence="1">The sequence shown here is derived from an EMBL/GenBank/DDBJ whole genome shotgun (WGS) entry which is preliminary data.</text>
</comment>
<evidence type="ECO:0000313" key="2">
    <source>
        <dbReference type="Proteomes" id="UP001201985"/>
    </source>
</evidence>
<gene>
    <name evidence="1" type="ORF">MON41_13520</name>
</gene>